<dbReference type="AlphaFoldDB" id="A0AAD4PEK7"/>
<proteinExistence type="predicted"/>
<evidence type="ECO:0000313" key="2">
    <source>
        <dbReference type="Proteomes" id="UP001190926"/>
    </source>
</evidence>
<keyword evidence="2" id="KW-1185">Reference proteome</keyword>
<accession>A0AAD4PEK7</accession>
<gene>
    <name evidence="1" type="ORF">C2S53_012050</name>
</gene>
<organism evidence="1 2">
    <name type="scientific">Perilla frutescens var. hirtella</name>
    <name type="common">Perilla citriodora</name>
    <name type="synonym">Perilla setoyensis</name>
    <dbReference type="NCBI Taxonomy" id="608512"/>
    <lineage>
        <taxon>Eukaryota</taxon>
        <taxon>Viridiplantae</taxon>
        <taxon>Streptophyta</taxon>
        <taxon>Embryophyta</taxon>
        <taxon>Tracheophyta</taxon>
        <taxon>Spermatophyta</taxon>
        <taxon>Magnoliopsida</taxon>
        <taxon>eudicotyledons</taxon>
        <taxon>Gunneridae</taxon>
        <taxon>Pentapetalae</taxon>
        <taxon>asterids</taxon>
        <taxon>lamiids</taxon>
        <taxon>Lamiales</taxon>
        <taxon>Lamiaceae</taxon>
        <taxon>Nepetoideae</taxon>
        <taxon>Elsholtzieae</taxon>
        <taxon>Perilla</taxon>
    </lineage>
</organism>
<protein>
    <submittedName>
        <fullName evidence="1">Uncharacterized protein</fullName>
    </submittedName>
</protein>
<comment type="caution">
    <text evidence="1">The sequence shown here is derived from an EMBL/GenBank/DDBJ whole genome shotgun (WGS) entry which is preliminary data.</text>
</comment>
<dbReference type="Proteomes" id="UP001190926">
    <property type="component" value="Unassembled WGS sequence"/>
</dbReference>
<reference evidence="1 2" key="1">
    <citation type="journal article" date="2021" name="Nat. Commun.">
        <title>Incipient diploidization of the medicinal plant Perilla within 10,000 years.</title>
        <authorList>
            <person name="Zhang Y."/>
            <person name="Shen Q."/>
            <person name="Leng L."/>
            <person name="Zhang D."/>
            <person name="Chen S."/>
            <person name="Shi Y."/>
            <person name="Ning Z."/>
            <person name="Chen S."/>
        </authorList>
    </citation>
    <scope>NUCLEOTIDE SEQUENCE [LARGE SCALE GENOMIC DNA]</scope>
    <source>
        <strain evidence="2">cv. PC099</strain>
    </source>
</reference>
<evidence type="ECO:0000313" key="1">
    <source>
        <dbReference type="EMBL" id="KAH6836082.1"/>
    </source>
</evidence>
<name>A0AAD4PEK7_PERFH</name>
<sequence>MVEKRKEGENGVMMSLYVESRKLRTDHIKRINSVRLSSRPRVFRTRGYDRHAHLLTYAQGLRRVDAKQLKRPFKNPRWKSKSVWIIEQRILYRSGDGPSWKGLDACFRDFMEPTGNASINQLLKENGAMAEQENLIFVYEDYASFV</sequence>
<dbReference type="EMBL" id="SDAM02000027">
    <property type="protein sequence ID" value="KAH6836082.1"/>
    <property type="molecule type" value="Genomic_DNA"/>
</dbReference>